<keyword evidence="9" id="KW-0414">Isoprene biosynthesis</keyword>
<dbReference type="NCBIfam" id="TIGR00154">
    <property type="entry name" value="ispE"/>
    <property type="match status" value="1"/>
</dbReference>
<dbReference type="AlphaFoldDB" id="A0A9D1U2N5"/>
<keyword evidence="5 9" id="KW-0547">Nucleotide-binding</keyword>
<feature type="domain" description="GHMP kinase C-terminal" evidence="11">
    <location>
        <begin position="199"/>
        <end position="274"/>
    </location>
</feature>
<evidence type="ECO:0000256" key="1">
    <source>
        <dbReference type="ARBA" id="ARBA00009684"/>
    </source>
</evidence>
<dbReference type="GO" id="GO:0005524">
    <property type="term" value="F:ATP binding"/>
    <property type="evidence" value="ECO:0007669"/>
    <property type="project" value="UniProtKB-UniRule"/>
</dbReference>
<dbReference type="InterPro" id="IPR004424">
    <property type="entry name" value="IspE"/>
</dbReference>
<dbReference type="Proteomes" id="UP000886878">
    <property type="component" value="Unassembled WGS sequence"/>
</dbReference>
<dbReference type="InterPro" id="IPR013750">
    <property type="entry name" value="GHMP_kinase_C_dom"/>
</dbReference>
<comment type="similarity">
    <text evidence="1 9">Belongs to the GHMP kinase family. IspE subfamily.</text>
</comment>
<dbReference type="EC" id="2.7.1.148" evidence="2 9"/>
<dbReference type="Pfam" id="PF00288">
    <property type="entry name" value="GHMP_kinases_N"/>
    <property type="match status" value="1"/>
</dbReference>
<evidence type="ECO:0000256" key="9">
    <source>
        <dbReference type="HAMAP-Rule" id="MF_00061"/>
    </source>
</evidence>
<reference evidence="12" key="1">
    <citation type="journal article" date="2021" name="PeerJ">
        <title>Extensive microbial diversity within the chicken gut microbiome revealed by metagenomics and culture.</title>
        <authorList>
            <person name="Gilroy R."/>
            <person name="Ravi A."/>
            <person name="Getino M."/>
            <person name="Pursley I."/>
            <person name="Horton D.L."/>
            <person name="Alikhan N.F."/>
            <person name="Baker D."/>
            <person name="Gharbi K."/>
            <person name="Hall N."/>
            <person name="Watson M."/>
            <person name="Adriaenssens E.M."/>
            <person name="Foster-Nyarko E."/>
            <person name="Jarju S."/>
            <person name="Secka A."/>
            <person name="Antonio M."/>
            <person name="Oren A."/>
            <person name="Chaudhuri R.R."/>
            <person name="La Ragione R."/>
            <person name="Hildebrand F."/>
            <person name="Pallen M.J."/>
        </authorList>
    </citation>
    <scope>NUCLEOTIDE SEQUENCE</scope>
    <source>
        <strain evidence="12">ChiHejej3B27-2180</strain>
    </source>
</reference>
<comment type="catalytic activity">
    <reaction evidence="9">
        <text>4-CDP-2-C-methyl-D-erythritol + ATP = 4-CDP-2-C-methyl-D-erythritol 2-phosphate + ADP + H(+)</text>
        <dbReference type="Rhea" id="RHEA:18437"/>
        <dbReference type="ChEBI" id="CHEBI:15378"/>
        <dbReference type="ChEBI" id="CHEBI:30616"/>
        <dbReference type="ChEBI" id="CHEBI:57823"/>
        <dbReference type="ChEBI" id="CHEBI:57919"/>
        <dbReference type="ChEBI" id="CHEBI:456216"/>
        <dbReference type="EC" id="2.7.1.148"/>
    </reaction>
</comment>
<feature type="binding site" evidence="9">
    <location>
        <begin position="95"/>
        <end position="105"/>
    </location>
    <ligand>
        <name>ATP</name>
        <dbReference type="ChEBI" id="CHEBI:30616"/>
    </ligand>
</feature>
<dbReference type="EMBL" id="DXGK01000022">
    <property type="protein sequence ID" value="HIW69973.1"/>
    <property type="molecule type" value="Genomic_DNA"/>
</dbReference>
<organism evidence="12 13">
    <name type="scientific">Candidatus Limosilactobacillus merdipullorum</name>
    <dbReference type="NCBI Taxonomy" id="2838653"/>
    <lineage>
        <taxon>Bacteria</taxon>
        <taxon>Bacillati</taxon>
        <taxon>Bacillota</taxon>
        <taxon>Bacilli</taxon>
        <taxon>Lactobacillales</taxon>
        <taxon>Lactobacillaceae</taxon>
        <taxon>Limosilactobacillus</taxon>
    </lineage>
</organism>
<reference evidence="12" key="2">
    <citation type="submission" date="2021-04" db="EMBL/GenBank/DDBJ databases">
        <authorList>
            <person name="Gilroy R."/>
        </authorList>
    </citation>
    <scope>NUCLEOTIDE SEQUENCE</scope>
    <source>
        <strain evidence="12">ChiHejej3B27-2180</strain>
    </source>
</reference>
<evidence type="ECO:0000313" key="12">
    <source>
        <dbReference type="EMBL" id="HIW69973.1"/>
    </source>
</evidence>
<sequence length="283" mass="31757">MKLQEKAPAKINLALDTPMRYFDGLLRWDMVMTSVDLADYVTVETHRKPDTIRVFTDSCYLPNDQRNLAFQAAHILHSRFHRTDGVTIHIKKKIPVAAGLGGGSSDAAAVLRALNKIWQLGLSCEELAQLSLSIDSDVPYCIYSRTAHVTGHGEKVTLLPSFPHYWAVIAKQKISVSTPSILRQINYEEIHHLQVDKLIERIKAGDWPGTFQYMGNVLEPVTVAQYPQISKIKQQMINLGADAAQMSGTGPTVFAICHNESRARRVENGLRGFCREVYRVMLL</sequence>
<keyword evidence="4 9" id="KW-0808">Transferase</keyword>
<dbReference type="InterPro" id="IPR006204">
    <property type="entry name" value="GHMP_kinase_N_dom"/>
</dbReference>
<protein>
    <recommendedName>
        <fullName evidence="3 9">4-diphosphocytidyl-2-C-methyl-D-erythritol kinase</fullName>
        <shortName evidence="9">CMK</shortName>
        <ecNumber evidence="2 9">2.7.1.148</ecNumber>
    </recommendedName>
    <alternativeName>
        <fullName evidence="8 9">4-(cytidine-5'-diphospho)-2-C-methyl-D-erythritol kinase</fullName>
    </alternativeName>
</protein>
<evidence type="ECO:0000256" key="5">
    <source>
        <dbReference type="ARBA" id="ARBA00022741"/>
    </source>
</evidence>
<evidence type="ECO:0000256" key="8">
    <source>
        <dbReference type="ARBA" id="ARBA00032554"/>
    </source>
</evidence>
<dbReference type="GO" id="GO:0050515">
    <property type="term" value="F:4-(cytidine 5'-diphospho)-2-C-methyl-D-erythritol kinase activity"/>
    <property type="evidence" value="ECO:0007669"/>
    <property type="project" value="UniProtKB-UniRule"/>
</dbReference>
<evidence type="ECO:0000313" key="13">
    <source>
        <dbReference type="Proteomes" id="UP000886878"/>
    </source>
</evidence>
<dbReference type="InterPro" id="IPR014721">
    <property type="entry name" value="Ribsml_uS5_D2-typ_fold_subgr"/>
</dbReference>
<keyword evidence="6 9" id="KW-0418">Kinase</keyword>
<proteinExistence type="inferred from homology"/>
<dbReference type="InterPro" id="IPR020568">
    <property type="entry name" value="Ribosomal_Su5_D2-typ_SF"/>
</dbReference>
<accession>A0A9D1U2N5</accession>
<comment type="function">
    <text evidence="9">Catalyzes the phosphorylation of the position 2 hydroxy group of 4-diphosphocytidyl-2C-methyl-D-erythritol.</text>
</comment>
<evidence type="ECO:0000259" key="11">
    <source>
        <dbReference type="Pfam" id="PF08544"/>
    </source>
</evidence>
<evidence type="ECO:0000256" key="3">
    <source>
        <dbReference type="ARBA" id="ARBA00017473"/>
    </source>
</evidence>
<keyword evidence="7 9" id="KW-0067">ATP-binding</keyword>
<evidence type="ECO:0000256" key="2">
    <source>
        <dbReference type="ARBA" id="ARBA00012052"/>
    </source>
</evidence>
<comment type="pathway">
    <text evidence="9">Isoprenoid biosynthesis; isopentenyl diphosphate biosynthesis via DXP pathway; isopentenyl diphosphate from 1-deoxy-D-xylulose 5-phosphate: step 3/6.</text>
</comment>
<dbReference type="HAMAP" id="MF_00061">
    <property type="entry name" value="IspE"/>
    <property type="match status" value="1"/>
</dbReference>
<feature type="domain" description="GHMP kinase N-terminal" evidence="10">
    <location>
        <begin position="67"/>
        <end position="144"/>
    </location>
</feature>
<evidence type="ECO:0000256" key="4">
    <source>
        <dbReference type="ARBA" id="ARBA00022679"/>
    </source>
</evidence>
<dbReference type="InterPro" id="IPR036554">
    <property type="entry name" value="GHMP_kinase_C_sf"/>
</dbReference>
<dbReference type="GO" id="GO:0016114">
    <property type="term" value="P:terpenoid biosynthetic process"/>
    <property type="evidence" value="ECO:0007669"/>
    <property type="project" value="UniProtKB-UniRule"/>
</dbReference>
<dbReference type="PANTHER" id="PTHR43527">
    <property type="entry name" value="4-DIPHOSPHOCYTIDYL-2-C-METHYL-D-ERYTHRITOL KINASE, CHLOROPLASTIC"/>
    <property type="match status" value="1"/>
</dbReference>
<evidence type="ECO:0000256" key="6">
    <source>
        <dbReference type="ARBA" id="ARBA00022777"/>
    </source>
</evidence>
<dbReference type="PIRSF" id="PIRSF010376">
    <property type="entry name" value="IspE"/>
    <property type="match status" value="1"/>
</dbReference>
<name>A0A9D1U2N5_9LACO</name>
<dbReference type="SUPFAM" id="SSF55060">
    <property type="entry name" value="GHMP Kinase, C-terminal domain"/>
    <property type="match status" value="1"/>
</dbReference>
<dbReference type="Gene3D" id="3.30.70.890">
    <property type="entry name" value="GHMP kinase, C-terminal domain"/>
    <property type="match status" value="1"/>
</dbReference>
<dbReference type="GO" id="GO:0019288">
    <property type="term" value="P:isopentenyl diphosphate biosynthetic process, methylerythritol 4-phosphate pathway"/>
    <property type="evidence" value="ECO:0007669"/>
    <property type="project" value="UniProtKB-UniRule"/>
</dbReference>
<feature type="active site" evidence="9">
    <location>
        <position position="10"/>
    </location>
</feature>
<evidence type="ECO:0000259" key="10">
    <source>
        <dbReference type="Pfam" id="PF00288"/>
    </source>
</evidence>
<dbReference type="PANTHER" id="PTHR43527:SF2">
    <property type="entry name" value="4-DIPHOSPHOCYTIDYL-2-C-METHYL-D-ERYTHRITOL KINASE, CHLOROPLASTIC"/>
    <property type="match status" value="1"/>
</dbReference>
<dbReference type="SUPFAM" id="SSF54211">
    <property type="entry name" value="Ribosomal protein S5 domain 2-like"/>
    <property type="match status" value="1"/>
</dbReference>
<gene>
    <name evidence="9" type="primary">ispE</name>
    <name evidence="12" type="ORF">H9876_01125</name>
</gene>
<feature type="active site" evidence="9">
    <location>
        <position position="137"/>
    </location>
</feature>
<dbReference type="Gene3D" id="3.30.230.10">
    <property type="match status" value="1"/>
</dbReference>
<comment type="caution">
    <text evidence="12">The sequence shown here is derived from an EMBL/GenBank/DDBJ whole genome shotgun (WGS) entry which is preliminary data.</text>
</comment>
<evidence type="ECO:0000256" key="7">
    <source>
        <dbReference type="ARBA" id="ARBA00022840"/>
    </source>
</evidence>
<dbReference type="Pfam" id="PF08544">
    <property type="entry name" value="GHMP_kinases_C"/>
    <property type="match status" value="1"/>
</dbReference>